<dbReference type="Proteomes" id="UP000729402">
    <property type="component" value="Unassembled WGS sequence"/>
</dbReference>
<dbReference type="PANTHER" id="PTHR47035:SF3">
    <property type="entry name" value="OS11G0150450 PROTEIN"/>
    <property type="match status" value="1"/>
</dbReference>
<gene>
    <name evidence="3" type="ORF">GUJ93_ZPchr0009g1993</name>
</gene>
<dbReference type="PANTHER" id="PTHR47035">
    <property type="entry name" value="OS11G0150450 PROTEIN"/>
    <property type="match status" value="1"/>
</dbReference>
<dbReference type="Pfam" id="PF17123">
    <property type="entry name" value="zf-RING_11"/>
    <property type="match status" value="1"/>
</dbReference>
<keyword evidence="1" id="KW-1133">Transmembrane helix</keyword>
<feature type="domain" description="RING-type" evidence="2">
    <location>
        <begin position="106"/>
        <end position="132"/>
    </location>
</feature>
<name>A0A8J5RL11_ZIZPA</name>
<feature type="transmembrane region" description="Helical" evidence="1">
    <location>
        <begin position="12"/>
        <end position="35"/>
    </location>
</feature>
<keyword evidence="4" id="KW-1185">Reference proteome</keyword>
<evidence type="ECO:0000313" key="4">
    <source>
        <dbReference type="Proteomes" id="UP000729402"/>
    </source>
</evidence>
<keyword evidence="1" id="KW-0472">Membrane</keyword>
<reference evidence="3" key="1">
    <citation type="journal article" date="2021" name="bioRxiv">
        <title>Whole Genome Assembly and Annotation of Northern Wild Rice, Zizania palustris L., Supports a Whole Genome Duplication in the Zizania Genus.</title>
        <authorList>
            <person name="Haas M."/>
            <person name="Kono T."/>
            <person name="Macchietto M."/>
            <person name="Millas R."/>
            <person name="McGilp L."/>
            <person name="Shao M."/>
            <person name="Duquette J."/>
            <person name="Hirsch C.N."/>
            <person name="Kimball J."/>
        </authorList>
    </citation>
    <scope>NUCLEOTIDE SEQUENCE</scope>
    <source>
        <tissue evidence="3">Fresh leaf tissue</tissue>
    </source>
</reference>
<accession>A0A8J5RL11</accession>
<dbReference type="InterPro" id="IPR053070">
    <property type="entry name" value="RING-type_E3_ubiquitin-ligase"/>
</dbReference>
<dbReference type="OrthoDB" id="8062037at2759"/>
<organism evidence="3 4">
    <name type="scientific">Zizania palustris</name>
    <name type="common">Northern wild rice</name>
    <dbReference type="NCBI Taxonomy" id="103762"/>
    <lineage>
        <taxon>Eukaryota</taxon>
        <taxon>Viridiplantae</taxon>
        <taxon>Streptophyta</taxon>
        <taxon>Embryophyta</taxon>
        <taxon>Tracheophyta</taxon>
        <taxon>Spermatophyta</taxon>
        <taxon>Magnoliopsida</taxon>
        <taxon>Liliopsida</taxon>
        <taxon>Poales</taxon>
        <taxon>Poaceae</taxon>
        <taxon>BOP clade</taxon>
        <taxon>Oryzoideae</taxon>
        <taxon>Oryzeae</taxon>
        <taxon>Zizaniinae</taxon>
        <taxon>Zizania</taxon>
    </lineage>
</organism>
<evidence type="ECO:0000259" key="2">
    <source>
        <dbReference type="Pfam" id="PF17123"/>
    </source>
</evidence>
<keyword evidence="1" id="KW-0812">Transmembrane</keyword>
<sequence>MASGVSRSMVLTLLGFCISVLFIVFVCSRLVCALIRRRRRSHRRRSSFPLNHLSPLAAANFLSIYVDRQGQQAGAVGLDPAAVAAFPTRAYSVGGASFDSSDAATQCVICLAEYEEKDILRVLPYCGHDFHGELPVRLKTSTQALEVRALHFSTMVEIKHLCLVKFKEGVVVDDTNLVSEMDMAKSFEWGKRRAEPGHADAAGLHSCLLPDLREL</sequence>
<dbReference type="InterPro" id="IPR001841">
    <property type="entry name" value="Znf_RING"/>
</dbReference>
<dbReference type="AlphaFoldDB" id="A0A8J5RL11"/>
<protein>
    <recommendedName>
        <fullName evidence="2">RING-type domain-containing protein</fullName>
    </recommendedName>
</protein>
<proteinExistence type="predicted"/>
<comment type="caution">
    <text evidence="3">The sequence shown here is derived from an EMBL/GenBank/DDBJ whole genome shotgun (WGS) entry which is preliminary data.</text>
</comment>
<dbReference type="EMBL" id="JAAALK010000289">
    <property type="protein sequence ID" value="KAG8050667.1"/>
    <property type="molecule type" value="Genomic_DNA"/>
</dbReference>
<evidence type="ECO:0000313" key="3">
    <source>
        <dbReference type="EMBL" id="KAG8050667.1"/>
    </source>
</evidence>
<evidence type="ECO:0000256" key="1">
    <source>
        <dbReference type="SAM" id="Phobius"/>
    </source>
</evidence>
<reference evidence="3" key="2">
    <citation type="submission" date="2021-02" db="EMBL/GenBank/DDBJ databases">
        <authorList>
            <person name="Kimball J.A."/>
            <person name="Haas M.W."/>
            <person name="Macchietto M."/>
            <person name="Kono T."/>
            <person name="Duquette J."/>
            <person name="Shao M."/>
        </authorList>
    </citation>
    <scope>NUCLEOTIDE SEQUENCE</scope>
    <source>
        <tissue evidence="3">Fresh leaf tissue</tissue>
    </source>
</reference>